<dbReference type="InterPro" id="IPR018378">
    <property type="entry name" value="C-type_lectin_CS"/>
</dbReference>
<reference evidence="4" key="1">
    <citation type="submission" date="2022-01" db="EMBL/GenBank/DDBJ databases">
        <authorList>
            <person name="Braso-Vives M."/>
        </authorList>
    </citation>
    <scope>NUCLEOTIDE SEQUENCE</scope>
</reference>
<evidence type="ECO:0000256" key="2">
    <source>
        <dbReference type="SAM" id="SignalP"/>
    </source>
</evidence>
<evidence type="ECO:0000313" key="4">
    <source>
        <dbReference type="EMBL" id="CAH1231691.1"/>
    </source>
</evidence>
<dbReference type="InterPro" id="IPR016186">
    <property type="entry name" value="C-type_lectin-like/link_sf"/>
</dbReference>
<evidence type="ECO:0000259" key="3">
    <source>
        <dbReference type="SMART" id="SM00034"/>
    </source>
</evidence>
<dbReference type="SMART" id="SM00034">
    <property type="entry name" value="CLECT"/>
    <property type="match status" value="1"/>
</dbReference>
<dbReference type="InterPro" id="IPR001304">
    <property type="entry name" value="C-type_lectin-like"/>
</dbReference>
<keyword evidence="2" id="KW-0732">Signal</keyword>
<dbReference type="Proteomes" id="UP000838412">
    <property type="component" value="Chromosome 1"/>
</dbReference>
<feature type="domain" description="C-type lectin" evidence="3">
    <location>
        <begin position="294"/>
        <end position="414"/>
    </location>
</feature>
<gene>
    <name evidence="4" type="primary">CD209</name>
    <name evidence="4" type="ORF">BLAG_LOCUS1312</name>
</gene>
<keyword evidence="1" id="KW-1015">Disulfide bond</keyword>
<accession>A0A8J9VLQ7</accession>
<dbReference type="Gene3D" id="3.10.100.10">
    <property type="entry name" value="Mannose-Binding Protein A, subunit A"/>
    <property type="match status" value="1"/>
</dbReference>
<dbReference type="CDD" id="cd00037">
    <property type="entry name" value="CLECT"/>
    <property type="match status" value="1"/>
</dbReference>
<dbReference type="SUPFAM" id="SSF56436">
    <property type="entry name" value="C-type lectin-like"/>
    <property type="match status" value="1"/>
</dbReference>
<sequence length="421" mass="46309">MKRVCTWVFLVAAVFISSALAAPLALKSVQEKPAPKNEKATAPSCKDGDVAAVTLFKAADMQSETDRRLKTLRAEKEVLHAQICGDSNDVHASRVEAAIREHATLLEANRRRCEQELTSIIPSMTKRVINVNLLEAIREAMRSVVDAHFSPSEDDEPDDPIILQNQPVSFSSGRRRRAPSAKVTMDYTHLCPTGKATSEALLAVGEAIGRATVEYDAIRQIVVEMKGGTCPSSADDMEAGVDGKETAQVVPPLDCGDLKRVVQLYIDSFTSQLPEVGKTVEDSLLEMLPEEEWCTGLEIGSTCYFLTGAQLPFNLGSANCQSHGGEMVMLKDPQNYDAIRAFLLTLSVGDIWIGATDNDGDMTFTWIDGTTMVNGDFASGEPNNTNQKCAQMWRYMNLKWDDDYCSNRKNILCMKDRPQDV</sequence>
<dbReference type="EMBL" id="OV696686">
    <property type="protein sequence ID" value="CAH1231691.1"/>
    <property type="molecule type" value="Genomic_DNA"/>
</dbReference>
<dbReference type="PANTHER" id="PTHR22803">
    <property type="entry name" value="MANNOSE, PHOSPHOLIPASE, LECTIN RECEPTOR RELATED"/>
    <property type="match status" value="1"/>
</dbReference>
<dbReference type="PROSITE" id="PS00615">
    <property type="entry name" value="C_TYPE_LECTIN_1"/>
    <property type="match status" value="1"/>
</dbReference>
<evidence type="ECO:0000256" key="1">
    <source>
        <dbReference type="ARBA" id="ARBA00023157"/>
    </source>
</evidence>
<protein>
    <submittedName>
        <fullName evidence="4">CD209 protein</fullName>
    </submittedName>
</protein>
<proteinExistence type="predicted"/>
<evidence type="ECO:0000313" key="5">
    <source>
        <dbReference type="Proteomes" id="UP000838412"/>
    </source>
</evidence>
<dbReference type="AlphaFoldDB" id="A0A8J9VLQ7"/>
<organism evidence="4 5">
    <name type="scientific">Branchiostoma lanceolatum</name>
    <name type="common">Common lancelet</name>
    <name type="synonym">Amphioxus lanceolatum</name>
    <dbReference type="NCBI Taxonomy" id="7740"/>
    <lineage>
        <taxon>Eukaryota</taxon>
        <taxon>Metazoa</taxon>
        <taxon>Chordata</taxon>
        <taxon>Cephalochordata</taxon>
        <taxon>Leptocardii</taxon>
        <taxon>Amphioxiformes</taxon>
        <taxon>Branchiostomatidae</taxon>
        <taxon>Branchiostoma</taxon>
    </lineage>
</organism>
<dbReference type="Pfam" id="PF00059">
    <property type="entry name" value="Lectin_C"/>
    <property type="match status" value="1"/>
</dbReference>
<dbReference type="InterPro" id="IPR050111">
    <property type="entry name" value="C-type_lectin/snaclec_domain"/>
</dbReference>
<keyword evidence="5" id="KW-1185">Reference proteome</keyword>
<dbReference type="InterPro" id="IPR016187">
    <property type="entry name" value="CTDL_fold"/>
</dbReference>
<feature type="signal peptide" evidence="2">
    <location>
        <begin position="1"/>
        <end position="21"/>
    </location>
</feature>
<name>A0A8J9VLQ7_BRALA</name>
<dbReference type="OrthoDB" id="6337382at2759"/>
<feature type="chain" id="PRO_5035475113" evidence="2">
    <location>
        <begin position="22"/>
        <end position="421"/>
    </location>
</feature>